<sequence>MLGSVRAGISITVLVTPFPTSASWSSPSRRLALHVTSARITAEKRVPSSLLRHPRGHPSLRRSQTLKQFISDVHASQSLGDVRKDYQESRAYCCASRGRARHVLVSQAVLLSAAEGQQQRPRALYQSAVLSAERQARLRHSRQSACQVWSQIADLHDLRVESTRSVRGVCAQFLYLSSIPHRGLGSFARSTSVEALLF</sequence>
<reference evidence="1 2" key="1">
    <citation type="journal article" date="2016" name="Mol. Biol. Evol.">
        <title>Comparative Genomics of Early-Diverging Mushroom-Forming Fungi Provides Insights into the Origins of Lignocellulose Decay Capabilities.</title>
        <authorList>
            <person name="Nagy L.G."/>
            <person name="Riley R."/>
            <person name="Tritt A."/>
            <person name="Adam C."/>
            <person name="Daum C."/>
            <person name="Floudas D."/>
            <person name="Sun H."/>
            <person name="Yadav J.S."/>
            <person name="Pangilinan J."/>
            <person name="Larsson K.H."/>
            <person name="Matsuura K."/>
            <person name="Barry K."/>
            <person name="Labutti K."/>
            <person name="Kuo R."/>
            <person name="Ohm R.A."/>
            <person name="Bhattacharya S.S."/>
            <person name="Shirouzu T."/>
            <person name="Yoshinaga Y."/>
            <person name="Martin F.M."/>
            <person name="Grigoriev I.V."/>
            <person name="Hibbett D.S."/>
        </authorList>
    </citation>
    <scope>NUCLEOTIDE SEQUENCE [LARGE SCALE GENOMIC DNA]</scope>
    <source>
        <strain evidence="1 2">HHB12029</strain>
    </source>
</reference>
<name>A0A166MPN9_EXIGL</name>
<protein>
    <submittedName>
        <fullName evidence="1">Uncharacterized protein</fullName>
    </submittedName>
</protein>
<accession>A0A166MPN9</accession>
<proteinExistence type="predicted"/>
<dbReference type="AlphaFoldDB" id="A0A166MPN9"/>
<evidence type="ECO:0000313" key="2">
    <source>
        <dbReference type="Proteomes" id="UP000077266"/>
    </source>
</evidence>
<gene>
    <name evidence="1" type="ORF">EXIGLDRAFT_784087</name>
</gene>
<dbReference type="Proteomes" id="UP000077266">
    <property type="component" value="Unassembled WGS sequence"/>
</dbReference>
<organism evidence="1 2">
    <name type="scientific">Exidia glandulosa HHB12029</name>
    <dbReference type="NCBI Taxonomy" id="1314781"/>
    <lineage>
        <taxon>Eukaryota</taxon>
        <taxon>Fungi</taxon>
        <taxon>Dikarya</taxon>
        <taxon>Basidiomycota</taxon>
        <taxon>Agaricomycotina</taxon>
        <taxon>Agaricomycetes</taxon>
        <taxon>Auriculariales</taxon>
        <taxon>Exidiaceae</taxon>
        <taxon>Exidia</taxon>
    </lineage>
</organism>
<dbReference type="EMBL" id="KV427001">
    <property type="protein sequence ID" value="KZV78263.1"/>
    <property type="molecule type" value="Genomic_DNA"/>
</dbReference>
<evidence type="ECO:0000313" key="1">
    <source>
        <dbReference type="EMBL" id="KZV78263.1"/>
    </source>
</evidence>
<dbReference type="InParanoid" id="A0A166MPN9"/>
<keyword evidence="2" id="KW-1185">Reference proteome</keyword>